<sequence length="2762" mass="308105">MASKCNKFLPNIFNKTKCQHCFAAKEAHSAEALENNKASRKVSKCGYLFVSPGFDFNNPLDRSRRWQRRFFVLYDDGELSYSVDENPDTVPQGVVDMNKCTDVNDAEAATTHANSLSIITPDKTVHIKANSKEEIQWWHDILAEFPKALKAVKPRRKQPLLILSNKENLQPGCDVGGDSRSEVKSRVDAPAFTTFRGVRSLKHKYDANYQDGMRKSSSLHDLSSEQEQQDMRDRLRCSRFLSHSGDRLDVLSRDATSTFSLSSNKNSHPADAHLPNAPYFTMPRSTWTRTGQPVPPAFLTPAKGLKSQQATSGSHSSISSTTSSLGGGGVPPRRGSFDERPASSQAPAGRLQRERSSSLKDFPTQLSLARDGGEDLPHHSMSADETDSNETDELKMARNSEFNATSRALGRAQAAGAGPAGSKYEDLVYMKKGWLIKQTPSEKESKKHWFVLAGNSLRYYQDAKAEEGNALDGRIDLSTCYEVSELTTHRNYGFKIKTRNGEYVLAAMTSGIRNNWMKAIRLCMELHSSLPKRPSPGPSPGLPGVPLSARSPARDDLEFKSGAATSSTTAVTGAGGETAFQLVGRRESYRRESQKPARRHHSDVNPGNVSKVLSVKEFSASIDVGGGVDPLASSGSSTRSSDSRQSSVVSDANNARVAAELATPRASKIPRHRSPSSESAAWSRAGSTSSVGGSSGALMMKRYVEGSDSLSGASLGGGGGGSGAASSQGGAELAGGNNKSTVMSKRNVTSESTKEEVKREMMRRAKSPSARVKEKSRAAKTPRLHSPIYVDEMGYGYHHHAMAGSSATASSDAGSAMSDTLEEAHYSDIAMSEEEYPGPEDTDPDEVGSATASDVVGGDEALVEILETEVESLKDRLEHTQTELDKVHKDNIDLKSRLHKEATQSVDSGYSTGSRWAQNSSQNEQQGLKRQLKESRDVVQRQRLDIESLKSKLDMSVSKLTGTEKALSEALRDYKQEKDKFLKMSSEWNRRIRTMESQSKDSLHKLERNRETLQAKERECRRLEAEVKNNLQRMREQEREILKLKAVEHEYNLLKEKLDDREQELSGLRSELKEKDHLTKKTKDEYERHLEEIDREYSRERDDLELHLEQLKSELYSAHDRQASMTDNMTSDMTEMIKEKDDIIAQLEEKMIETDKRLIEMSEELHAEMGENAEMAHSMEMLQGDKKKLIGTMEKLEAQLMAVRTKVSGFESENASLKKQLEELRRENSQLQRSLSSVQSSSRDGAASEQERERLQKTIADLNSEITSLQAQLDQAEVVAERSTGVERGSSSISSISSVSSDHHQDLLHTVLLADSRLKEVNAMLLKLRHNFDSYLDSLTDEGQRQAIVLADFIEDVGHKCQDIQDTLRDSQDGQPSSPPSQDGDYKHVVTVTALSGGKAIMEEYKGLKVKFDQAVVELRKVKKDFSDRSASYESLRQEDRKLKEKVAVMEGTYNRELVQLIARVDGLSHKIVNVQTQSTAPSSSSLRDTSATVIKDIEQQLQDLDSTISSLEQQAASLSPTVASSSSSSSLSGQQDLSIKLEAVRSQLEDTNTKLKSLGSSLSSSSSGLVSKVEAYKGRLGSLSQSLQSSSVSSNKATAVSVPNSGRASSASESGAASAGVSSCLLQIKEKIQEIGEQLDSLEEDGEDSDSDEEDSEQTTVEDIREKLASLTEFVEQHSKMSSSDWELLRLLTLHKEVIQNSREPMETDSVSDEHKLKLYADRLSLEAVILSEMAHILQSKDHLVPEDSVSRQIDALSSQLLSLHHTLDTEMKTMHFEDPQADLLASYAELVAEKILVNSQLCSSTFDQRTHMAVSGEAPSSTVQPVLLATEAILRSQVDSCINGNFDRSADELLVLPTHLTSRTLIQGELTYALASLKDRLAAQPEVLQPGLASYQFMLNRVLERQQKVMASIECYERQLTHSLAVIIFKESEEMTIVEGPESVLEAMCSELSTIIETHIQRYKEKCRAAMDTHSARKYDIIVNELRCVREAMLAQIKSQHEAYARDPSSVRDSSLDIPVQSLDSTISKFGEILSLKAVANASSNFLSELLKMGSSVLEDLELEPDSSSDDSLCVEKGLNSFVLALSQALQSEALSKETLSRRLTVPSSQTSDGDETEGEREGFVLRVPDLSHYPDQLGARAGSLVRESVFSAQLTLSLFKQKLLHAREMSQLKARRPVRVRPELNPEESHDSDDTLDLQTDFQALLSPLEEVLESKHEDELEVLQVLVGLTSQLKVNVSESKVALEEQVCQLEQKLQHELEVARQRHDTHLEVFKQESHKLEKTLEEQQQDREHYEERSVQLEEELTSMQLQHEEEKERVKQDILTAVHAIRNNDEKSETHLIEKVSKLSKEIALQKLSFRKTLGALKKEVNSKEKSSLIQSIEEHISSISLSAEDEEEEYQPPLPTQPPPEVPHGAVSTLEEHSVEVQEPSKLDLSHHEQEVEQLRKEKEEALAEEMRNTKAALDAMRKAYEEELGQEKAKYKEALVTMYTEEYVTEIRLRHQEDEEKMSEELQKLNMHYSSKCEDYKLLEMKLQQTKQDFESHINQLISSNDHLEEMLNREIDSLKDFIKNKPSTTSMTTGSATIEEELYDAKIMVRVKDAELQKLRSQVKNLENSLHRTTEEQRQTMTQYMQSLKTSGEMKKQFQEEINQLTEKLNKVLGSQGLKANIRRKWDSAASLKAPSFHQRARSPSPTNSPSPRKESDHSSRDSHRRRHIHPKDLRRSKSSPSLPYVFDGKASPAKSAAAKLARRSRSPKT</sequence>
<feature type="region of interest" description="Disordered" evidence="2">
    <location>
        <begin position="212"/>
        <end position="233"/>
    </location>
</feature>
<dbReference type="PANTHER" id="PTHR17271">
    <property type="entry name" value="PLECKSTRIN HOMOLOGY PH DOMAIN-CONTAINING PROTEIN"/>
    <property type="match status" value="1"/>
</dbReference>
<evidence type="ECO:0000259" key="3">
    <source>
        <dbReference type="PROSITE" id="PS50003"/>
    </source>
</evidence>
<dbReference type="SUPFAM" id="SSF50729">
    <property type="entry name" value="PH domain-like"/>
    <property type="match status" value="2"/>
</dbReference>
<feature type="region of interest" description="Disordered" evidence="2">
    <location>
        <begin position="898"/>
        <end position="936"/>
    </location>
</feature>
<feature type="region of interest" description="Disordered" evidence="2">
    <location>
        <begin position="714"/>
        <end position="785"/>
    </location>
</feature>
<accession>A0ABM0JF82</accession>
<dbReference type="GeneID" id="101851475"/>
<dbReference type="PANTHER" id="PTHR17271:SF1">
    <property type="entry name" value="PROTEIN OUTSPREAD"/>
    <property type="match status" value="1"/>
</dbReference>
<dbReference type="Proteomes" id="UP000694888">
    <property type="component" value="Unplaced"/>
</dbReference>
<feature type="region of interest" description="Disordered" evidence="2">
    <location>
        <begin position="834"/>
        <end position="856"/>
    </location>
</feature>
<feature type="coiled-coil region" evidence="1">
    <location>
        <begin position="863"/>
        <end position="890"/>
    </location>
</feature>
<dbReference type="InterPro" id="IPR052223">
    <property type="entry name" value="Actin_Cytoskeleton_Reg"/>
</dbReference>
<evidence type="ECO:0000313" key="4">
    <source>
        <dbReference type="Proteomes" id="UP000694888"/>
    </source>
</evidence>
<feature type="region of interest" description="Disordered" evidence="2">
    <location>
        <begin position="1228"/>
        <end position="1253"/>
    </location>
</feature>
<feature type="compositionally biased region" description="Basic and acidic residues" evidence="2">
    <location>
        <begin position="2704"/>
        <end position="2714"/>
    </location>
</feature>
<gene>
    <name evidence="5" type="primary">LOC101851475</name>
</gene>
<feature type="compositionally biased region" description="Gly residues" evidence="2">
    <location>
        <begin position="714"/>
        <end position="723"/>
    </location>
</feature>
<feature type="compositionally biased region" description="Basic and acidic residues" evidence="2">
    <location>
        <begin position="752"/>
        <end position="763"/>
    </location>
</feature>
<feature type="domain" description="PH" evidence="3">
    <location>
        <begin position="428"/>
        <end position="525"/>
    </location>
</feature>
<feature type="region of interest" description="Disordered" evidence="2">
    <location>
        <begin position="2102"/>
        <end position="2123"/>
    </location>
</feature>
<feature type="coiled-coil region" evidence="1">
    <location>
        <begin position="2274"/>
        <end position="2322"/>
    </location>
</feature>
<feature type="region of interest" description="Disordered" evidence="2">
    <location>
        <begin position="283"/>
        <end position="393"/>
    </location>
</feature>
<feature type="compositionally biased region" description="Low complexity" evidence="2">
    <location>
        <begin position="311"/>
        <end position="324"/>
    </location>
</feature>
<organism evidence="4 5">
    <name type="scientific">Aplysia californica</name>
    <name type="common">California sea hare</name>
    <dbReference type="NCBI Taxonomy" id="6500"/>
    <lineage>
        <taxon>Eukaryota</taxon>
        <taxon>Metazoa</taxon>
        <taxon>Spiralia</taxon>
        <taxon>Lophotrochozoa</taxon>
        <taxon>Mollusca</taxon>
        <taxon>Gastropoda</taxon>
        <taxon>Heterobranchia</taxon>
        <taxon>Euthyneura</taxon>
        <taxon>Tectipleura</taxon>
        <taxon>Aplysiida</taxon>
        <taxon>Aplysioidea</taxon>
        <taxon>Aplysiidae</taxon>
        <taxon>Aplysia</taxon>
    </lineage>
</organism>
<feature type="compositionally biased region" description="Basic residues" evidence="2">
    <location>
        <begin position="2753"/>
        <end position="2762"/>
    </location>
</feature>
<feature type="compositionally biased region" description="Basic and acidic residues" evidence="2">
    <location>
        <begin position="371"/>
        <end position="382"/>
    </location>
</feature>
<dbReference type="InterPro" id="IPR011993">
    <property type="entry name" value="PH-like_dom_sf"/>
</dbReference>
<feature type="domain" description="PH" evidence="3">
    <location>
        <begin position="41"/>
        <end position="147"/>
    </location>
</feature>
<reference evidence="5" key="1">
    <citation type="submission" date="2025-08" db="UniProtKB">
        <authorList>
            <consortium name="RefSeq"/>
        </authorList>
    </citation>
    <scope>IDENTIFICATION</scope>
</reference>
<feature type="region of interest" description="Disordered" evidence="2">
    <location>
        <begin position="1642"/>
        <end position="1663"/>
    </location>
</feature>
<feature type="compositionally biased region" description="Acidic residues" evidence="2">
    <location>
        <begin position="834"/>
        <end position="846"/>
    </location>
</feature>
<dbReference type="RefSeq" id="XP_005092337.1">
    <property type="nucleotide sequence ID" value="XM_005092280.3"/>
</dbReference>
<keyword evidence="4" id="KW-1185">Reference proteome</keyword>
<feature type="compositionally biased region" description="Pro residues" evidence="2">
    <location>
        <begin position="2406"/>
        <end position="2416"/>
    </location>
</feature>
<proteinExistence type="predicted"/>
<feature type="compositionally biased region" description="Polar residues" evidence="2">
    <location>
        <begin position="1596"/>
        <end position="1605"/>
    </location>
</feature>
<feature type="compositionally biased region" description="Low complexity" evidence="2">
    <location>
        <begin position="633"/>
        <end position="651"/>
    </location>
</feature>
<feature type="compositionally biased region" description="Low complexity" evidence="2">
    <location>
        <begin position="683"/>
        <end position="692"/>
    </location>
</feature>
<feature type="compositionally biased region" description="Polar residues" evidence="2">
    <location>
        <begin position="737"/>
        <end position="751"/>
    </location>
</feature>
<feature type="compositionally biased region" description="Low complexity" evidence="2">
    <location>
        <begin position="2742"/>
        <end position="2752"/>
    </location>
</feature>
<dbReference type="InterPro" id="IPR001849">
    <property type="entry name" value="PH_domain"/>
</dbReference>
<evidence type="ECO:0000256" key="2">
    <source>
        <dbReference type="SAM" id="MobiDB-lite"/>
    </source>
</evidence>
<name>A0ABM0JF82_APLCA</name>
<feature type="compositionally biased region" description="Pro residues" evidence="2">
    <location>
        <begin position="533"/>
        <end position="543"/>
    </location>
</feature>
<feature type="region of interest" description="Disordered" evidence="2">
    <location>
        <begin position="531"/>
        <end position="608"/>
    </location>
</feature>
<feature type="compositionally biased region" description="Acidic residues" evidence="2">
    <location>
        <begin position="1642"/>
        <end position="1658"/>
    </location>
</feature>
<feature type="region of interest" description="Disordered" evidence="2">
    <location>
        <begin position="2683"/>
        <end position="2762"/>
    </location>
</feature>
<dbReference type="PROSITE" id="PS50003">
    <property type="entry name" value="PH_DOMAIN"/>
    <property type="match status" value="2"/>
</dbReference>
<feature type="compositionally biased region" description="Basic and acidic residues" evidence="2">
    <location>
        <begin position="584"/>
        <end position="595"/>
    </location>
</feature>
<evidence type="ECO:0000256" key="1">
    <source>
        <dbReference type="SAM" id="Coils"/>
    </source>
</evidence>
<dbReference type="SUPFAM" id="SSF161270">
    <property type="entry name" value="PspA lactotransferrin-binding region"/>
    <property type="match status" value="1"/>
</dbReference>
<feature type="compositionally biased region" description="Polar residues" evidence="2">
    <location>
        <begin position="903"/>
        <end position="928"/>
    </location>
</feature>
<dbReference type="Pfam" id="PF00169">
    <property type="entry name" value="PH"/>
    <property type="match status" value="2"/>
</dbReference>
<keyword evidence="1" id="KW-0175">Coiled coil</keyword>
<dbReference type="Gene3D" id="1.10.287.1490">
    <property type="match status" value="1"/>
</dbReference>
<dbReference type="Gene3D" id="2.30.29.30">
    <property type="entry name" value="Pleckstrin-homology domain (PH domain)/Phosphotyrosine-binding domain (PTB)"/>
    <property type="match status" value="2"/>
</dbReference>
<dbReference type="SMART" id="SM00233">
    <property type="entry name" value="PH"/>
    <property type="match status" value="2"/>
</dbReference>
<feature type="region of interest" description="Disordered" evidence="2">
    <location>
        <begin position="2396"/>
        <end position="2440"/>
    </location>
</feature>
<feature type="compositionally biased region" description="Low complexity" evidence="2">
    <location>
        <begin position="724"/>
        <end position="736"/>
    </location>
</feature>
<feature type="compositionally biased region" description="Basic and acidic residues" evidence="2">
    <location>
        <begin position="2424"/>
        <end position="2440"/>
    </location>
</feature>
<evidence type="ECO:0000313" key="5">
    <source>
        <dbReference type="RefSeq" id="XP_005092337.1"/>
    </source>
</evidence>
<feature type="region of interest" description="Disordered" evidence="2">
    <location>
        <begin position="1594"/>
        <end position="1615"/>
    </location>
</feature>
<feature type="region of interest" description="Disordered" evidence="2">
    <location>
        <begin position="624"/>
        <end position="695"/>
    </location>
</feature>
<feature type="compositionally biased region" description="Low complexity" evidence="2">
    <location>
        <begin position="1606"/>
        <end position="1615"/>
    </location>
</feature>
<protein>
    <submittedName>
        <fullName evidence="5">Golgin subfamily A member 4 isoform X1</fullName>
    </submittedName>
</protein>
<feature type="coiled-coil region" evidence="1">
    <location>
        <begin position="2601"/>
        <end position="2667"/>
    </location>
</feature>
<feature type="compositionally biased region" description="Low complexity" evidence="2">
    <location>
        <begin position="1229"/>
        <end position="1243"/>
    </location>
</feature>
<feature type="compositionally biased region" description="Low complexity" evidence="2">
    <location>
        <begin position="561"/>
        <end position="572"/>
    </location>
</feature>